<proteinExistence type="predicted"/>
<dbReference type="EMBL" id="REGN01012328">
    <property type="protein sequence ID" value="RMZ95868.1"/>
    <property type="molecule type" value="Genomic_DNA"/>
</dbReference>
<comment type="caution">
    <text evidence="1">The sequence shown here is derived from an EMBL/GenBank/DDBJ whole genome shotgun (WGS) entry which is preliminary data.</text>
</comment>
<accession>A0A3M7P9X9</accession>
<dbReference type="Proteomes" id="UP000276133">
    <property type="component" value="Unassembled WGS sequence"/>
</dbReference>
<evidence type="ECO:0000313" key="1">
    <source>
        <dbReference type="EMBL" id="RMZ95868.1"/>
    </source>
</evidence>
<keyword evidence="2" id="KW-1185">Reference proteome</keyword>
<protein>
    <submittedName>
        <fullName evidence="1">Uncharacterized protein</fullName>
    </submittedName>
</protein>
<dbReference type="AlphaFoldDB" id="A0A3M7P9X9"/>
<organism evidence="1 2">
    <name type="scientific">Brachionus plicatilis</name>
    <name type="common">Marine rotifer</name>
    <name type="synonym">Brachionus muelleri</name>
    <dbReference type="NCBI Taxonomy" id="10195"/>
    <lineage>
        <taxon>Eukaryota</taxon>
        <taxon>Metazoa</taxon>
        <taxon>Spiralia</taxon>
        <taxon>Gnathifera</taxon>
        <taxon>Rotifera</taxon>
        <taxon>Eurotatoria</taxon>
        <taxon>Monogononta</taxon>
        <taxon>Pseudotrocha</taxon>
        <taxon>Ploima</taxon>
        <taxon>Brachionidae</taxon>
        <taxon>Brachionus</taxon>
    </lineage>
</organism>
<name>A0A3M7P9X9_BRAPC</name>
<sequence>MHKSPKWIFQCLVSSKRKFKNTKSDFIQIMTQKGIIPVILKIQYKLMIVYHLTLKINFKI</sequence>
<gene>
    <name evidence="1" type="ORF">BpHYR1_004564</name>
</gene>
<reference evidence="1 2" key="1">
    <citation type="journal article" date="2018" name="Sci. Rep.">
        <title>Genomic signatures of local adaptation to the degree of environmental predictability in rotifers.</title>
        <authorList>
            <person name="Franch-Gras L."/>
            <person name="Hahn C."/>
            <person name="Garcia-Roger E.M."/>
            <person name="Carmona M.J."/>
            <person name="Serra M."/>
            <person name="Gomez A."/>
        </authorList>
    </citation>
    <scope>NUCLEOTIDE SEQUENCE [LARGE SCALE GENOMIC DNA]</scope>
    <source>
        <strain evidence="1">HYR1</strain>
    </source>
</reference>
<evidence type="ECO:0000313" key="2">
    <source>
        <dbReference type="Proteomes" id="UP000276133"/>
    </source>
</evidence>